<organism evidence="1 2">
    <name type="scientific">Streptomyces gamaensis</name>
    <dbReference type="NCBI Taxonomy" id="1763542"/>
    <lineage>
        <taxon>Bacteria</taxon>
        <taxon>Bacillati</taxon>
        <taxon>Actinomycetota</taxon>
        <taxon>Actinomycetes</taxon>
        <taxon>Kitasatosporales</taxon>
        <taxon>Streptomycetaceae</taxon>
        <taxon>Streptomyces</taxon>
    </lineage>
</organism>
<name>A0ABW0Z6U4_9ACTN</name>
<accession>A0ABW0Z6U4</accession>
<comment type="caution">
    <text evidence="1">The sequence shown here is derived from an EMBL/GenBank/DDBJ whole genome shotgun (WGS) entry which is preliminary data.</text>
</comment>
<evidence type="ECO:0000313" key="2">
    <source>
        <dbReference type="Proteomes" id="UP001596083"/>
    </source>
</evidence>
<proteinExistence type="predicted"/>
<dbReference type="RefSeq" id="WP_390320557.1">
    <property type="nucleotide sequence ID" value="NZ_JBHSPB010000024.1"/>
</dbReference>
<gene>
    <name evidence="1" type="ORF">ACFP1Z_28535</name>
</gene>
<dbReference type="EMBL" id="JBHSPB010000024">
    <property type="protein sequence ID" value="MFC5724122.1"/>
    <property type="molecule type" value="Genomic_DNA"/>
</dbReference>
<evidence type="ECO:0000313" key="1">
    <source>
        <dbReference type="EMBL" id="MFC5724122.1"/>
    </source>
</evidence>
<protein>
    <submittedName>
        <fullName evidence="1">PqqD family peptide modification chaperone</fullName>
    </submittedName>
</protein>
<reference evidence="2" key="1">
    <citation type="journal article" date="2019" name="Int. J. Syst. Evol. Microbiol.">
        <title>The Global Catalogue of Microorganisms (GCM) 10K type strain sequencing project: providing services to taxonomists for standard genome sequencing and annotation.</title>
        <authorList>
            <consortium name="The Broad Institute Genomics Platform"/>
            <consortium name="The Broad Institute Genome Sequencing Center for Infectious Disease"/>
            <person name="Wu L."/>
            <person name="Ma J."/>
        </authorList>
    </citation>
    <scope>NUCLEOTIDE SEQUENCE [LARGE SCALE GENOMIC DNA]</scope>
    <source>
        <strain evidence="2">CGMCC 4.7304</strain>
    </source>
</reference>
<dbReference type="Proteomes" id="UP001596083">
    <property type="component" value="Unassembled WGS sequence"/>
</dbReference>
<dbReference type="Pfam" id="PF05402">
    <property type="entry name" value="PqqD"/>
    <property type="match status" value="1"/>
</dbReference>
<sequence length="85" mass="9244">MPFHLRHGVQQVNADGSPMLFNTRTGHYFTLNASAATALALLIRHGEEEAATALTAAYGTTRDRAAHDVRAMIAGLTGLRLLERR</sequence>
<dbReference type="InterPro" id="IPR008792">
    <property type="entry name" value="PQQD"/>
</dbReference>
<keyword evidence="2" id="KW-1185">Reference proteome</keyword>